<sequence>MCWRTMDVEAVKEMKKPQRKKPKFYKGQVVRNLIDDTFEKILSEPWLTDLDGHTPNSYCYDLESGAQLIECEIRHLTAKEIGPRR</sequence>
<comment type="caution">
    <text evidence="1">The sequence shown here is derived from an EMBL/GenBank/DDBJ whole genome shotgun (WGS) entry which is preliminary data.</text>
</comment>
<gene>
    <name evidence="1" type="ORF">LCGC14_3068080</name>
</gene>
<reference evidence="1" key="1">
    <citation type="journal article" date="2015" name="Nature">
        <title>Complex archaea that bridge the gap between prokaryotes and eukaryotes.</title>
        <authorList>
            <person name="Spang A."/>
            <person name="Saw J.H."/>
            <person name="Jorgensen S.L."/>
            <person name="Zaremba-Niedzwiedzka K."/>
            <person name="Martijn J."/>
            <person name="Lind A.E."/>
            <person name="van Eijk R."/>
            <person name="Schleper C."/>
            <person name="Guy L."/>
            <person name="Ettema T.J."/>
        </authorList>
    </citation>
    <scope>NUCLEOTIDE SEQUENCE</scope>
</reference>
<name>A0A0F8WHK3_9ZZZZ</name>
<dbReference type="AlphaFoldDB" id="A0A0F8WHK3"/>
<proteinExistence type="predicted"/>
<organism evidence="1">
    <name type="scientific">marine sediment metagenome</name>
    <dbReference type="NCBI Taxonomy" id="412755"/>
    <lineage>
        <taxon>unclassified sequences</taxon>
        <taxon>metagenomes</taxon>
        <taxon>ecological metagenomes</taxon>
    </lineage>
</organism>
<dbReference type="EMBL" id="LAZR01065165">
    <property type="protein sequence ID" value="KKK56083.1"/>
    <property type="molecule type" value="Genomic_DNA"/>
</dbReference>
<protein>
    <submittedName>
        <fullName evidence="1">Uncharacterized protein</fullName>
    </submittedName>
</protein>
<accession>A0A0F8WHK3</accession>
<evidence type="ECO:0000313" key="1">
    <source>
        <dbReference type="EMBL" id="KKK56083.1"/>
    </source>
</evidence>